<dbReference type="RefSeq" id="WP_034832415.1">
    <property type="nucleotide sequence ID" value="NZ_JOKH01000001.1"/>
</dbReference>
<evidence type="ECO:0000256" key="1">
    <source>
        <dbReference type="SAM" id="MobiDB-lite"/>
    </source>
</evidence>
<proteinExistence type="predicted"/>
<evidence type="ECO:0000256" key="2">
    <source>
        <dbReference type="SAM" id="Phobius"/>
    </source>
</evidence>
<sequence>MTSSRITRCPKCQTSFKVTQAQLRAASGSVRCGSCLEVFDARSQMNSDPAPEKKLQTQATEKQTSKATKTPEQSPSQDNKPEINTTKTTEPSGKEEHQFHSFLETLDKEHVEVDEEQRRSSLKLLGWTALILLASLTLVGQYAWFNKDQLSLDPRLRPAYTLSCQYLNCSLPALVDAKAIKSLQLHIRSHPEQDTGLVVDSVIINEATFPQPWPQLELTFTDINGQPVASRRFRPREYLGGALAGSREMPSGQPIRLSIEIVDPGNGATNYQLRFLPIKQS</sequence>
<dbReference type="OrthoDB" id="5294582at2"/>
<dbReference type="AlphaFoldDB" id="A0A081NKE8"/>
<feature type="region of interest" description="Disordered" evidence="1">
    <location>
        <begin position="44"/>
        <end position="98"/>
    </location>
</feature>
<evidence type="ECO:0000313" key="4">
    <source>
        <dbReference type="EMBL" id="KEQ18921.1"/>
    </source>
</evidence>
<dbReference type="NCBIfam" id="TIGR02098">
    <property type="entry name" value="MJ0042_CXXC"/>
    <property type="match status" value="1"/>
</dbReference>
<keyword evidence="2" id="KW-0812">Transmembrane</keyword>
<organism evidence="4 5">
    <name type="scientific">Endozoicomonas numazuensis</name>
    <dbReference type="NCBI Taxonomy" id="1137799"/>
    <lineage>
        <taxon>Bacteria</taxon>
        <taxon>Pseudomonadati</taxon>
        <taxon>Pseudomonadota</taxon>
        <taxon>Gammaproteobacteria</taxon>
        <taxon>Oceanospirillales</taxon>
        <taxon>Endozoicomonadaceae</taxon>
        <taxon>Endozoicomonas</taxon>
    </lineage>
</organism>
<feature type="domain" description="Zinc finger/thioredoxin putative" evidence="3">
    <location>
        <begin position="6"/>
        <end position="41"/>
    </location>
</feature>
<reference evidence="4 5" key="1">
    <citation type="submission" date="2014-06" db="EMBL/GenBank/DDBJ databases">
        <title>Whole Genome Sequences of Three Symbiotic Endozoicomonas Bacteria.</title>
        <authorList>
            <person name="Neave M.J."/>
            <person name="Apprill A."/>
            <person name="Voolstra C.R."/>
        </authorList>
    </citation>
    <scope>NUCLEOTIDE SEQUENCE [LARGE SCALE GENOMIC DNA]</scope>
    <source>
        <strain evidence="4 5">DSM 25634</strain>
    </source>
</reference>
<dbReference type="InterPro" id="IPR011723">
    <property type="entry name" value="Znf/thioredoxin_put"/>
</dbReference>
<feature type="transmembrane region" description="Helical" evidence="2">
    <location>
        <begin position="124"/>
        <end position="145"/>
    </location>
</feature>
<name>A0A081NKE8_9GAMM</name>
<feature type="compositionally biased region" description="Polar residues" evidence="1">
    <location>
        <begin position="56"/>
        <end position="91"/>
    </location>
</feature>
<keyword evidence="2" id="KW-0472">Membrane</keyword>
<dbReference type="eggNOG" id="COG1273">
    <property type="taxonomic scope" value="Bacteria"/>
</dbReference>
<keyword evidence="2" id="KW-1133">Transmembrane helix</keyword>
<dbReference type="EMBL" id="JOKH01000001">
    <property type="protein sequence ID" value="KEQ18921.1"/>
    <property type="molecule type" value="Genomic_DNA"/>
</dbReference>
<accession>A0A081NKE8</accession>
<gene>
    <name evidence="4" type="ORF">GZ78_02390</name>
</gene>
<dbReference type="STRING" id="1137799.GZ78_02390"/>
<keyword evidence="5" id="KW-1185">Reference proteome</keyword>
<dbReference type="InterPro" id="IPR021834">
    <property type="entry name" value="DUF3426"/>
</dbReference>
<protein>
    <recommendedName>
        <fullName evidence="3">Zinc finger/thioredoxin putative domain-containing protein</fullName>
    </recommendedName>
</protein>
<comment type="caution">
    <text evidence="4">The sequence shown here is derived from an EMBL/GenBank/DDBJ whole genome shotgun (WGS) entry which is preliminary data.</text>
</comment>
<evidence type="ECO:0000259" key="3">
    <source>
        <dbReference type="Pfam" id="PF13719"/>
    </source>
</evidence>
<dbReference type="Proteomes" id="UP000028073">
    <property type="component" value="Unassembled WGS sequence"/>
</dbReference>
<dbReference type="Pfam" id="PF11906">
    <property type="entry name" value="DUF3426"/>
    <property type="match status" value="1"/>
</dbReference>
<dbReference type="Pfam" id="PF13719">
    <property type="entry name" value="Zn_ribbon_5"/>
    <property type="match status" value="1"/>
</dbReference>
<evidence type="ECO:0000313" key="5">
    <source>
        <dbReference type="Proteomes" id="UP000028073"/>
    </source>
</evidence>